<feature type="transmembrane region" description="Helical" evidence="9">
    <location>
        <begin position="83"/>
        <end position="106"/>
    </location>
</feature>
<dbReference type="InterPro" id="IPR045378">
    <property type="entry name" value="LNT_N"/>
</dbReference>
<dbReference type="Pfam" id="PF00795">
    <property type="entry name" value="CN_hydrolase"/>
    <property type="match status" value="1"/>
</dbReference>
<evidence type="ECO:0000256" key="8">
    <source>
        <dbReference type="ARBA" id="ARBA00023315"/>
    </source>
</evidence>
<sequence length="543" mass="63007">MKYFVNNKKELLLAISSGLMIGISFPPIPLPIFIFFSFIPYFFLIEKKENYNELVKASYLTFFVFNLITLYWVGSWTKEADPFLMISGVLLLFLNPAFYLIPISILYVSQKVIKKEKAIFLFPIFWVFFEYIYSITDLRFPWLTLANSLPYFNQFIQVADVLGAYGLSLIILYINIFIYLSIKDLKETKKVNYKFALIGTLIFFIPLLYGILKTSTPKTYENKIVVGLIQPNLNPWDKWSGGNLDEQIDLYLNLTEQAYKKGARLIIWPESALSVYLLSGNYENEVQKIQKYVYTHNVFLMTGMPDVNFYFDLKQAPEDAKKLKSQDVAYTSYNSILLFSPYTLEIQKYQKNLLVPFGEHVPFVEYLPFLGKLIKWQVGISSWNVGKEQNVFDLNVIKIGGIVCIESIYPDYVAKFVQKGADFIAVVTNDSWYGYSSGPFQHKEISVLRAVENRRSVVRAANGGISCVIDPFGRTISQTKLFEKTVLVDTVPIYRERTFYSKYPLLIPYAVTFITLLILISRLYLVIRKNIKNYNVFKRINHR</sequence>
<dbReference type="Pfam" id="PF20154">
    <property type="entry name" value="LNT_N"/>
    <property type="match status" value="1"/>
</dbReference>
<dbReference type="AlphaFoldDB" id="A0AAE3NZ77"/>
<dbReference type="EC" id="2.3.1.269" evidence="9"/>
<dbReference type="Proteomes" id="UP001221302">
    <property type="component" value="Unassembled WGS sequence"/>
</dbReference>
<dbReference type="PANTHER" id="PTHR38686">
    <property type="entry name" value="APOLIPOPROTEIN N-ACYLTRANSFERASE"/>
    <property type="match status" value="1"/>
</dbReference>
<dbReference type="Gene3D" id="3.60.110.10">
    <property type="entry name" value="Carbon-nitrogen hydrolase"/>
    <property type="match status" value="1"/>
</dbReference>
<dbReference type="InterPro" id="IPR004563">
    <property type="entry name" value="Apolipo_AcylTrfase"/>
</dbReference>
<evidence type="ECO:0000259" key="10">
    <source>
        <dbReference type="PROSITE" id="PS50263"/>
    </source>
</evidence>
<feature type="domain" description="CN hydrolase" evidence="10">
    <location>
        <begin position="226"/>
        <end position="493"/>
    </location>
</feature>
<keyword evidence="5 9" id="KW-0812">Transmembrane</keyword>
<comment type="catalytic activity">
    <reaction evidence="9">
        <text>N-terminal S-1,2-diacyl-sn-glyceryl-L-cysteinyl-[lipoprotein] + a glycerophospholipid = N-acyl-S-1,2-diacyl-sn-glyceryl-L-cysteinyl-[lipoprotein] + a 2-acyl-sn-glycero-3-phospholipid + H(+)</text>
        <dbReference type="Rhea" id="RHEA:48228"/>
        <dbReference type="Rhea" id="RHEA-COMP:14681"/>
        <dbReference type="Rhea" id="RHEA-COMP:14684"/>
        <dbReference type="ChEBI" id="CHEBI:15378"/>
        <dbReference type="ChEBI" id="CHEBI:136912"/>
        <dbReference type="ChEBI" id="CHEBI:140656"/>
        <dbReference type="ChEBI" id="CHEBI:140657"/>
        <dbReference type="ChEBI" id="CHEBI:140660"/>
        <dbReference type="EC" id="2.3.1.269"/>
    </reaction>
</comment>
<proteinExistence type="inferred from homology"/>
<dbReference type="GO" id="GO:0016410">
    <property type="term" value="F:N-acyltransferase activity"/>
    <property type="evidence" value="ECO:0007669"/>
    <property type="project" value="UniProtKB-UniRule"/>
</dbReference>
<feature type="transmembrane region" description="Helical" evidence="9">
    <location>
        <begin position="12"/>
        <end position="45"/>
    </location>
</feature>
<reference evidence="11" key="1">
    <citation type="submission" date="2023-03" db="EMBL/GenBank/DDBJ databases">
        <title>Stygiobacter electus gen. nov., sp. nov., facultatively anaerobic thermotolerant bacterium of the class Ignavibacteria from a well of Yessentuki mineral water deposit.</title>
        <authorList>
            <person name="Podosokorskaya O.A."/>
            <person name="Elcheninov A.G."/>
            <person name="Petrova N.F."/>
            <person name="Zavarzina D.G."/>
            <person name="Kublanov I.V."/>
            <person name="Merkel A.Y."/>
        </authorList>
    </citation>
    <scope>NUCLEOTIDE SEQUENCE</scope>
    <source>
        <strain evidence="11">09-Me</strain>
    </source>
</reference>
<evidence type="ECO:0000256" key="2">
    <source>
        <dbReference type="ARBA" id="ARBA00010065"/>
    </source>
</evidence>
<dbReference type="RefSeq" id="WP_321536527.1">
    <property type="nucleotide sequence ID" value="NZ_JARGDL010000018.1"/>
</dbReference>
<name>A0AAE3NZ77_9BACT</name>
<gene>
    <name evidence="9 11" type="primary">lnt</name>
    <name evidence="11" type="ORF">P0M35_11390</name>
</gene>
<feature type="transmembrane region" description="Helical" evidence="9">
    <location>
        <begin position="505"/>
        <end position="525"/>
    </location>
</feature>
<dbReference type="PROSITE" id="PS50263">
    <property type="entry name" value="CN_HYDROLASE"/>
    <property type="match status" value="1"/>
</dbReference>
<accession>A0AAE3NZ77</accession>
<dbReference type="GO" id="GO:0005886">
    <property type="term" value="C:plasma membrane"/>
    <property type="evidence" value="ECO:0007669"/>
    <property type="project" value="UniProtKB-SubCell"/>
</dbReference>
<comment type="caution">
    <text evidence="11">The sequence shown here is derived from an EMBL/GenBank/DDBJ whole genome shotgun (WGS) entry which is preliminary data.</text>
</comment>
<keyword evidence="8 9" id="KW-0012">Acyltransferase</keyword>
<comment type="function">
    <text evidence="9">Catalyzes the phospholipid dependent N-acylation of the N-terminal cysteine of apolipoprotein, the last step in lipoprotein maturation.</text>
</comment>
<evidence type="ECO:0000313" key="11">
    <source>
        <dbReference type="EMBL" id="MDF1612756.1"/>
    </source>
</evidence>
<evidence type="ECO:0000313" key="12">
    <source>
        <dbReference type="Proteomes" id="UP001221302"/>
    </source>
</evidence>
<evidence type="ECO:0000256" key="7">
    <source>
        <dbReference type="ARBA" id="ARBA00023136"/>
    </source>
</evidence>
<feature type="transmembrane region" description="Helical" evidence="9">
    <location>
        <begin position="155"/>
        <end position="180"/>
    </location>
</feature>
<dbReference type="SUPFAM" id="SSF56317">
    <property type="entry name" value="Carbon-nitrogen hydrolase"/>
    <property type="match status" value="1"/>
</dbReference>
<keyword evidence="7 9" id="KW-0472">Membrane</keyword>
<protein>
    <recommendedName>
        <fullName evidence="9">Apolipoprotein N-acyltransferase</fullName>
        <shortName evidence="9">ALP N-acyltransferase</shortName>
        <ecNumber evidence="9">2.3.1.269</ecNumber>
    </recommendedName>
</protein>
<dbReference type="GO" id="GO:0042158">
    <property type="term" value="P:lipoprotein biosynthetic process"/>
    <property type="evidence" value="ECO:0007669"/>
    <property type="project" value="UniProtKB-UniRule"/>
</dbReference>
<feature type="transmembrane region" description="Helical" evidence="9">
    <location>
        <begin position="192"/>
        <end position="212"/>
    </location>
</feature>
<evidence type="ECO:0000256" key="6">
    <source>
        <dbReference type="ARBA" id="ARBA00022989"/>
    </source>
</evidence>
<keyword evidence="3 9" id="KW-1003">Cell membrane</keyword>
<comment type="similarity">
    <text evidence="2 9">Belongs to the CN hydrolase family. Apolipoprotein N-acyltransferase subfamily.</text>
</comment>
<comment type="subcellular location">
    <subcellularLocation>
        <location evidence="1 9">Cell membrane</location>
        <topology evidence="1 9">Multi-pass membrane protein</topology>
    </subcellularLocation>
</comment>
<evidence type="ECO:0000256" key="1">
    <source>
        <dbReference type="ARBA" id="ARBA00004651"/>
    </source>
</evidence>
<feature type="transmembrane region" description="Helical" evidence="9">
    <location>
        <begin position="57"/>
        <end position="77"/>
    </location>
</feature>
<evidence type="ECO:0000256" key="9">
    <source>
        <dbReference type="HAMAP-Rule" id="MF_01148"/>
    </source>
</evidence>
<evidence type="ECO:0000256" key="3">
    <source>
        <dbReference type="ARBA" id="ARBA00022475"/>
    </source>
</evidence>
<feature type="transmembrane region" description="Helical" evidence="9">
    <location>
        <begin position="118"/>
        <end position="135"/>
    </location>
</feature>
<dbReference type="PANTHER" id="PTHR38686:SF1">
    <property type="entry name" value="APOLIPOPROTEIN N-ACYLTRANSFERASE"/>
    <property type="match status" value="1"/>
</dbReference>
<keyword evidence="12" id="KW-1185">Reference proteome</keyword>
<dbReference type="CDD" id="cd07571">
    <property type="entry name" value="ALP_N-acyl_transferase"/>
    <property type="match status" value="1"/>
</dbReference>
<dbReference type="EMBL" id="JARGDL010000018">
    <property type="protein sequence ID" value="MDF1612756.1"/>
    <property type="molecule type" value="Genomic_DNA"/>
</dbReference>
<evidence type="ECO:0000256" key="5">
    <source>
        <dbReference type="ARBA" id="ARBA00022692"/>
    </source>
</evidence>
<organism evidence="11 12">
    <name type="scientific">Stygiobacter electus</name>
    <dbReference type="NCBI Taxonomy" id="3032292"/>
    <lineage>
        <taxon>Bacteria</taxon>
        <taxon>Pseudomonadati</taxon>
        <taxon>Ignavibacteriota</taxon>
        <taxon>Ignavibacteria</taxon>
        <taxon>Ignavibacteriales</taxon>
        <taxon>Melioribacteraceae</taxon>
        <taxon>Stygiobacter</taxon>
    </lineage>
</organism>
<keyword evidence="6 9" id="KW-1133">Transmembrane helix</keyword>
<dbReference type="HAMAP" id="MF_01148">
    <property type="entry name" value="Lnt"/>
    <property type="match status" value="1"/>
</dbReference>
<dbReference type="NCBIfam" id="TIGR00546">
    <property type="entry name" value="lnt"/>
    <property type="match status" value="1"/>
</dbReference>
<dbReference type="InterPro" id="IPR003010">
    <property type="entry name" value="C-N_Hydrolase"/>
</dbReference>
<dbReference type="InterPro" id="IPR036526">
    <property type="entry name" value="C-N_Hydrolase_sf"/>
</dbReference>
<comment type="pathway">
    <text evidence="9">Protein modification; lipoprotein biosynthesis (N-acyl transfer).</text>
</comment>
<evidence type="ECO:0000256" key="4">
    <source>
        <dbReference type="ARBA" id="ARBA00022679"/>
    </source>
</evidence>
<keyword evidence="4 9" id="KW-0808">Transferase</keyword>